<accession>Q7MMS9</accession>
<gene>
    <name evidence="1" type="ordered locus">VV0987</name>
</gene>
<evidence type="ECO:0000313" key="1">
    <source>
        <dbReference type="EMBL" id="BAC93752.1"/>
    </source>
</evidence>
<dbReference type="EMBL" id="BA000037">
    <property type="protein sequence ID" value="BAC93752.1"/>
    <property type="molecule type" value="Genomic_DNA"/>
</dbReference>
<dbReference type="Proteomes" id="UP000002675">
    <property type="component" value="Chromosome I"/>
</dbReference>
<evidence type="ECO:0000313" key="2">
    <source>
        <dbReference type="Proteomes" id="UP000002675"/>
    </source>
</evidence>
<dbReference type="KEGG" id="vvy:VV0987"/>
<reference evidence="1 2" key="1">
    <citation type="journal article" date="2003" name="Genome Res.">
        <title>Comparative genome analysis of Vibrio vulnificus, a marine pathogen.</title>
        <authorList>
            <person name="Chen C.Y."/>
            <person name="Wu K.M."/>
            <person name="Chang Y.C."/>
            <person name="Chang C.H."/>
            <person name="Tsai H.C."/>
            <person name="Liao T.L."/>
            <person name="Liu Y.M."/>
            <person name="Chen H.J."/>
            <person name="Shen A.B."/>
            <person name="Li J.C."/>
            <person name="Su T.L."/>
            <person name="Shao C.P."/>
            <person name="Lee C.T."/>
            <person name="Hor L.I."/>
            <person name="Tsai S.F."/>
        </authorList>
    </citation>
    <scope>NUCLEOTIDE SEQUENCE [LARGE SCALE GENOMIC DNA]</scope>
    <source>
        <strain evidence="1 2">YJ016</strain>
    </source>
</reference>
<proteinExistence type="predicted"/>
<protein>
    <submittedName>
        <fullName evidence="1">Uncharacterized protein</fullName>
    </submittedName>
</protein>
<dbReference type="HOGENOM" id="CLU_3350386_0_0_6"/>
<sequence>MEIAFWDPYQDSLISTRYWVESLVFQAQKTLQSAAFCRVASESA</sequence>
<organism evidence="1 2">
    <name type="scientific">Vibrio vulnificus (strain YJ016)</name>
    <dbReference type="NCBI Taxonomy" id="196600"/>
    <lineage>
        <taxon>Bacteria</taxon>
        <taxon>Pseudomonadati</taxon>
        <taxon>Pseudomonadota</taxon>
        <taxon>Gammaproteobacteria</taxon>
        <taxon>Vibrionales</taxon>
        <taxon>Vibrionaceae</taxon>
        <taxon>Vibrio</taxon>
    </lineage>
</organism>
<name>Q7MMS9_VIBVY</name>
<dbReference type="AlphaFoldDB" id="Q7MMS9"/>